<evidence type="ECO:0000259" key="1">
    <source>
        <dbReference type="Pfam" id="PF14252"/>
    </source>
</evidence>
<dbReference type="Proteomes" id="UP000299794">
    <property type="component" value="Unassembled WGS sequence"/>
</dbReference>
<name>A0A4P5ZHV4_PLAAG</name>
<reference evidence="3" key="1">
    <citation type="submission" date="2019-02" db="EMBL/GenBank/DDBJ databases">
        <title>Draft genome sequence of Planktothrix agardhii NIES-905.</title>
        <authorList>
            <person name="Yamaguchi H."/>
            <person name="Suzuki S."/>
            <person name="Kawachi M."/>
        </authorList>
    </citation>
    <scope>NUCLEOTIDE SEQUENCE [LARGE SCALE GENOMIC DNA]</scope>
    <source>
        <strain evidence="3">CCAP 1459/11A</strain>
    </source>
</reference>
<sequence>MSSNHNYIQDQVKTVVVIDSSVDNYETLLQGVDPNAEVIILDPNQDGIAQISSILSTQKDIDALHIISHGESGSLQLGTTVINANNLDQYSTQLSQWQASLTENADILLYGCNVASGSLGQSFVTNLSQLTQADIAASENLTGATQLGGDWNLEYATGKIDTRLAIQTPTLLNYEGVLLTPALVDESFKNSTLDTATLNWLYGNGLANPTPSDNLPFLTARTDRTAQTGGIPGVPTGTNPTPIDSDGTGALRLTSVKNASGTSLTNQSGFVIYNTPISSTSGLTILFDYYSYGGTADATTNKGDGLSFFLIDGSKSPIKAGAFGGSLGYAQNRNSGTDGIAGGYVGIGFDEYGNFATEVNSSNNTIRVGGSPLTGDTSIPKKLKLPVPDSITIRGKEIVPVATQDRTTSYPWIATYNTNTLPTGVNGIDGPSTATNRTDTGVERKVGIQLSTNGLLSLFFDTNSNGVGDAGEYVFQNLDIKAANGNIVPANFKFGFAASTGGATNIHEIANLKVLTLGSPPVVDLDYANITVPAGYDYNPHSADRGQISH</sequence>
<evidence type="ECO:0000313" key="3">
    <source>
        <dbReference type="Proteomes" id="UP000299794"/>
    </source>
</evidence>
<proteinExistence type="predicted"/>
<dbReference type="RefSeq" id="WP_141295779.1">
    <property type="nucleotide sequence ID" value="NZ_BJCD01000064.1"/>
</dbReference>
<dbReference type="InterPro" id="IPR013320">
    <property type="entry name" value="ConA-like_dom_sf"/>
</dbReference>
<dbReference type="Pfam" id="PF14252">
    <property type="entry name" value="DUF4347"/>
    <property type="match status" value="1"/>
</dbReference>
<dbReference type="AlphaFoldDB" id="A0A4P5ZHV4"/>
<comment type="caution">
    <text evidence="2">The sequence shown here is derived from an EMBL/GenBank/DDBJ whole genome shotgun (WGS) entry which is preliminary data.</text>
</comment>
<feature type="domain" description="DUF4347" evidence="1">
    <location>
        <begin position="15"/>
        <end position="178"/>
    </location>
</feature>
<dbReference type="EMBL" id="BJCD01000064">
    <property type="protein sequence ID" value="GDZ95716.1"/>
    <property type="molecule type" value="Genomic_DNA"/>
</dbReference>
<dbReference type="SUPFAM" id="SSF49899">
    <property type="entry name" value="Concanavalin A-like lectins/glucanases"/>
    <property type="match status" value="1"/>
</dbReference>
<protein>
    <submittedName>
        <fullName evidence="2">FG-GAP repeat protein</fullName>
    </submittedName>
</protein>
<evidence type="ECO:0000313" key="2">
    <source>
        <dbReference type="EMBL" id="GDZ95716.1"/>
    </source>
</evidence>
<accession>A0A4P5ZHV4</accession>
<dbReference type="Gene3D" id="2.60.120.200">
    <property type="match status" value="1"/>
</dbReference>
<dbReference type="InterPro" id="IPR025592">
    <property type="entry name" value="DUF4347"/>
</dbReference>
<organism evidence="2 3">
    <name type="scientific">Planktothrix agardhii CCAP 1459/11A</name>
    <dbReference type="NCBI Taxonomy" id="282420"/>
    <lineage>
        <taxon>Bacteria</taxon>
        <taxon>Bacillati</taxon>
        <taxon>Cyanobacteriota</taxon>
        <taxon>Cyanophyceae</taxon>
        <taxon>Oscillatoriophycideae</taxon>
        <taxon>Oscillatoriales</taxon>
        <taxon>Microcoleaceae</taxon>
        <taxon>Planktothrix</taxon>
    </lineage>
</organism>
<gene>
    <name evidence="2" type="ORF">PA905_41460</name>
</gene>